<accession>A0A0J1CU69</accession>
<evidence type="ECO:0000313" key="1">
    <source>
        <dbReference type="EMBL" id="KLU24150.1"/>
    </source>
</evidence>
<proteinExistence type="predicted"/>
<keyword evidence="2" id="KW-1185">Reference proteome</keyword>
<dbReference type="EMBL" id="AEJF01000134">
    <property type="protein sequence ID" value="KLU24150.1"/>
    <property type="molecule type" value="Genomic_DNA"/>
</dbReference>
<name>A0A0J1CU69_9BURK</name>
<dbReference type="PATRIC" id="fig|908627.4.peg.4848"/>
<organism evidence="1 2">
    <name type="scientific">Caballeronia mineralivorans PML1(12)</name>
    <dbReference type="NCBI Taxonomy" id="908627"/>
    <lineage>
        <taxon>Bacteria</taxon>
        <taxon>Pseudomonadati</taxon>
        <taxon>Pseudomonadota</taxon>
        <taxon>Betaproteobacteria</taxon>
        <taxon>Burkholderiales</taxon>
        <taxon>Burkholderiaceae</taxon>
        <taxon>Caballeronia</taxon>
    </lineage>
</organism>
<comment type="caution">
    <text evidence="1">The sequence shown here is derived from an EMBL/GenBank/DDBJ whole genome shotgun (WGS) entry which is preliminary data.</text>
</comment>
<dbReference type="OrthoDB" id="9992372at2"/>
<sequence>MRTTTRQLETRAFAWNLVRLLLAAVLVAALAFAHPIRRIADASKRNVELCVASRTAAAREKQTRALQPAERYTVLGDCAAST</sequence>
<dbReference type="Proteomes" id="UP000035963">
    <property type="component" value="Unassembled WGS sequence"/>
</dbReference>
<dbReference type="RefSeq" id="WP_047848760.1">
    <property type="nucleotide sequence ID" value="NZ_AEJF01000134.1"/>
</dbReference>
<gene>
    <name evidence="1" type="ORF">EOS_21705</name>
</gene>
<protein>
    <submittedName>
        <fullName evidence="1">Uncharacterized protein</fullName>
    </submittedName>
</protein>
<reference evidence="1 2" key="1">
    <citation type="journal article" date="2015" name="Genome Announc.">
        <title>Draft Genome Sequence of Burkholderia sp. Strain PML1(12), an Ectomycorrhizosphere-Inhabiting Bacterium with Effective Mineral-Weathering Ability.</title>
        <authorList>
            <person name="Uroz S."/>
            <person name="Oger P."/>
        </authorList>
    </citation>
    <scope>NUCLEOTIDE SEQUENCE [LARGE SCALE GENOMIC DNA]</scope>
    <source>
        <strain evidence="2">PML1(12)</strain>
    </source>
</reference>
<dbReference type="AlphaFoldDB" id="A0A0J1CU69"/>
<evidence type="ECO:0000313" key="2">
    <source>
        <dbReference type="Proteomes" id="UP000035963"/>
    </source>
</evidence>